<reference evidence="3" key="1">
    <citation type="submission" date="2023-06" db="EMBL/GenBank/DDBJ databases">
        <title>Genomic of Agaribacillus aureum.</title>
        <authorList>
            <person name="Wang G."/>
        </authorList>
    </citation>
    <scope>NUCLEOTIDE SEQUENCE</scope>
    <source>
        <strain evidence="3">BMA12</strain>
    </source>
</reference>
<dbReference type="InterPro" id="IPR020459">
    <property type="entry name" value="AMP-binding"/>
</dbReference>
<dbReference type="Gene3D" id="3.30.300.30">
    <property type="match status" value="1"/>
</dbReference>
<evidence type="ECO:0000259" key="2">
    <source>
        <dbReference type="Pfam" id="PF13193"/>
    </source>
</evidence>
<proteinExistence type="predicted"/>
<dbReference type="PANTHER" id="PTHR45527">
    <property type="entry name" value="NONRIBOSOMAL PEPTIDE SYNTHETASE"/>
    <property type="match status" value="1"/>
</dbReference>
<gene>
    <name evidence="3" type="ORF">QQ020_16890</name>
</gene>
<evidence type="ECO:0000259" key="1">
    <source>
        <dbReference type="Pfam" id="PF00501"/>
    </source>
</evidence>
<dbReference type="InterPro" id="IPR042099">
    <property type="entry name" value="ANL_N_sf"/>
</dbReference>
<dbReference type="PANTHER" id="PTHR45527:SF1">
    <property type="entry name" value="FATTY ACID SYNTHASE"/>
    <property type="match status" value="1"/>
</dbReference>
<dbReference type="Pfam" id="PF00501">
    <property type="entry name" value="AMP-binding"/>
    <property type="match status" value="1"/>
</dbReference>
<dbReference type="InterPro" id="IPR045851">
    <property type="entry name" value="AMP-bd_C_sf"/>
</dbReference>
<name>A0ABT8L9R1_9BACT</name>
<dbReference type="CDD" id="cd05930">
    <property type="entry name" value="A_NRPS"/>
    <property type="match status" value="1"/>
</dbReference>
<accession>A0ABT8L9R1</accession>
<dbReference type="Proteomes" id="UP001172083">
    <property type="component" value="Unassembled WGS sequence"/>
</dbReference>
<dbReference type="EMBL" id="JAUJEB010000003">
    <property type="protein sequence ID" value="MDN5213752.1"/>
    <property type="molecule type" value="Genomic_DNA"/>
</dbReference>
<feature type="domain" description="AMP-binding enzyme C-terminal" evidence="2">
    <location>
        <begin position="433"/>
        <end position="508"/>
    </location>
</feature>
<dbReference type="InterPro" id="IPR020845">
    <property type="entry name" value="AMP-binding_CS"/>
</dbReference>
<dbReference type="InterPro" id="IPR025110">
    <property type="entry name" value="AMP-bd_C"/>
</dbReference>
<dbReference type="InterPro" id="IPR000873">
    <property type="entry name" value="AMP-dep_synth/lig_dom"/>
</dbReference>
<evidence type="ECO:0000313" key="4">
    <source>
        <dbReference type="Proteomes" id="UP001172083"/>
    </source>
</evidence>
<sequence length="525" mass="58702">MNYLLPHSIDQAAGNFPDKDAFRCGNNHISYRELSAKTNQLAHLLVSLGVRKGDRVGIYLRRSLETAVAVYGIMKAGAAYVPLDPDAPAARTRFLLEDCSIEHLISHRSQLRGLDDILKEDVKLKTIIGISEEQVIKTLPWEVLEQFPAGNGPALRILEQDLAYVMYTSGSTGAPKGIMHTHYSGLSYARLSAQLYHLSPEDRIGNHAALHFDISTMGYFSGPLVGATTVIIPEAHTKMPASLAQLMEKEKLTVWYSVPLALVQLLDQGLLDQRDLRAIKWVLFGGEPFSSRHLKALMELWPQAIFSNVYGPAEVNQCTYYHMTTPPDINTAIPIGQVWDNTEIMIVDKTDAMVPEGEQGELLVRSATMMKGYWKQPQLTEKSLYVSRDEWGFEKVFYRTGDLVQLNPKGELMFLGRKDRQIKTRGYRVELDEVEAALLRHEGVTEAAVFSVSNDVEGLLIEATVILKDQCTLSEKALQSFVGLHLPLYAMPHKINFVSSLPHTSTGKIDRVKLQEEGAKIKENK</sequence>
<dbReference type="Gene3D" id="3.40.50.12780">
    <property type="entry name" value="N-terminal domain of ligase-like"/>
    <property type="match status" value="1"/>
</dbReference>
<dbReference type="PROSITE" id="PS00455">
    <property type="entry name" value="AMP_BINDING"/>
    <property type="match status" value="1"/>
</dbReference>
<dbReference type="PRINTS" id="PR00154">
    <property type="entry name" value="AMPBINDING"/>
</dbReference>
<dbReference type="SUPFAM" id="SSF56801">
    <property type="entry name" value="Acetyl-CoA synthetase-like"/>
    <property type="match status" value="1"/>
</dbReference>
<feature type="domain" description="AMP-dependent synthetase/ligase" evidence="1">
    <location>
        <begin position="10"/>
        <end position="374"/>
    </location>
</feature>
<dbReference type="InterPro" id="IPR010071">
    <property type="entry name" value="AA_adenyl_dom"/>
</dbReference>
<organism evidence="3 4">
    <name type="scientific">Agaribacillus aureus</name>
    <dbReference type="NCBI Taxonomy" id="3051825"/>
    <lineage>
        <taxon>Bacteria</taxon>
        <taxon>Pseudomonadati</taxon>
        <taxon>Bacteroidota</taxon>
        <taxon>Cytophagia</taxon>
        <taxon>Cytophagales</taxon>
        <taxon>Splendidivirgaceae</taxon>
        <taxon>Agaribacillus</taxon>
    </lineage>
</organism>
<comment type="caution">
    <text evidence="3">The sequence shown here is derived from an EMBL/GenBank/DDBJ whole genome shotgun (WGS) entry which is preliminary data.</text>
</comment>
<dbReference type="NCBIfam" id="TIGR01733">
    <property type="entry name" value="AA-adenyl-dom"/>
    <property type="match status" value="1"/>
</dbReference>
<keyword evidence="4" id="KW-1185">Reference proteome</keyword>
<evidence type="ECO:0000313" key="3">
    <source>
        <dbReference type="EMBL" id="MDN5213752.1"/>
    </source>
</evidence>
<dbReference type="RefSeq" id="WP_346759090.1">
    <property type="nucleotide sequence ID" value="NZ_JAUJEB010000003.1"/>
</dbReference>
<dbReference type="Pfam" id="PF13193">
    <property type="entry name" value="AMP-binding_C"/>
    <property type="match status" value="1"/>
</dbReference>
<protein>
    <submittedName>
        <fullName evidence="3">Amino acid adenylation domain-containing protein</fullName>
    </submittedName>
</protein>